<dbReference type="GO" id="GO:0016747">
    <property type="term" value="F:acyltransferase activity, transferring groups other than amino-acyl groups"/>
    <property type="evidence" value="ECO:0007669"/>
    <property type="project" value="InterPro"/>
</dbReference>
<feature type="transmembrane region" description="Helical" evidence="2">
    <location>
        <begin position="262"/>
        <end position="283"/>
    </location>
</feature>
<feature type="transmembrane region" description="Helical" evidence="2">
    <location>
        <begin position="210"/>
        <end position="229"/>
    </location>
</feature>
<name>A0A1M5V5X6_9BACT</name>
<keyword evidence="2" id="KW-0812">Transmembrane</keyword>
<organism evidence="5 6">
    <name type="scientific">Desulfofustis glycolicus DSM 9705</name>
    <dbReference type="NCBI Taxonomy" id="1121409"/>
    <lineage>
        <taxon>Bacteria</taxon>
        <taxon>Pseudomonadati</taxon>
        <taxon>Thermodesulfobacteriota</taxon>
        <taxon>Desulfobulbia</taxon>
        <taxon>Desulfobulbales</taxon>
        <taxon>Desulfocapsaceae</taxon>
        <taxon>Desulfofustis</taxon>
    </lineage>
</organism>
<dbReference type="InterPro" id="IPR050879">
    <property type="entry name" value="Acyltransferase_3"/>
</dbReference>
<keyword evidence="5" id="KW-0378">Hydrolase</keyword>
<gene>
    <name evidence="5" type="ORF">SAMN02745124_01512</name>
</gene>
<evidence type="ECO:0000256" key="2">
    <source>
        <dbReference type="SAM" id="Phobius"/>
    </source>
</evidence>
<keyword evidence="5" id="KW-0012">Acyltransferase</keyword>
<reference evidence="5 6" key="1">
    <citation type="submission" date="2016-11" db="EMBL/GenBank/DDBJ databases">
        <authorList>
            <person name="Jaros S."/>
            <person name="Januszkiewicz K."/>
            <person name="Wedrychowicz H."/>
        </authorList>
    </citation>
    <scope>NUCLEOTIDE SEQUENCE [LARGE SCALE GENOMIC DNA]</scope>
    <source>
        <strain evidence="5 6">DSM 9705</strain>
    </source>
</reference>
<feature type="transmembrane region" description="Helical" evidence="2">
    <location>
        <begin position="322"/>
        <end position="341"/>
    </location>
</feature>
<keyword evidence="2" id="KW-0472">Membrane</keyword>
<dbReference type="InterPro" id="IPR002656">
    <property type="entry name" value="Acyl_transf_3_dom"/>
</dbReference>
<proteinExistence type="predicted"/>
<feature type="transmembrane region" description="Helical" evidence="2">
    <location>
        <begin position="289"/>
        <end position="310"/>
    </location>
</feature>
<dbReference type="PANTHER" id="PTHR23028:SF53">
    <property type="entry name" value="ACYL_TRANSF_3 DOMAIN-CONTAINING PROTEIN"/>
    <property type="match status" value="1"/>
</dbReference>
<dbReference type="Proteomes" id="UP000184139">
    <property type="component" value="Unassembled WGS sequence"/>
</dbReference>
<dbReference type="Pfam" id="PF19040">
    <property type="entry name" value="SGNH"/>
    <property type="match status" value="1"/>
</dbReference>
<feature type="transmembrane region" description="Helical" evidence="2">
    <location>
        <begin position="235"/>
        <end position="255"/>
    </location>
</feature>
<dbReference type="GO" id="GO:0016020">
    <property type="term" value="C:membrane"/>
    <property type="evidence" value="ECO:0007669"/>
    <property type="project" value="TreeGrafter"/>
</dbReference>
<feature type="transmembrane region" description="Helical" evidence="2">
    <location>
        <begin position="48"/>
        <end position="68"/>
    </location>
</feature>
<dbReference type="GO" id="GO:0016787">
    <property type="term" value="F:hydrolase activity"/>
    <property type="evidence" value="ECO:0007669"/>
    <property type="project" value="UniProtKB-KW"/>
</dbReference>
<dbReference type="GO" id="GO:0009103">
    <property type="term" value="P:lipopolysaccharide biosynthetic process"/>
    <property type="evidence" value="ECO:0007669"/>
    <property type="project" value="TreeGrafter"/>
</dbReference>
<dbReference type="OrthoDB" id="5501619at2"/>
<dbReference type="InterPro" id="IPR043968">
    <property type="entry name" value="SGNH"/>
</dbReference>
<keyword evidence="5" id="KW-0808">Transferase</keyword>
<dbReference type="STRING" id="1121409.SAMN02745124_01512"/>
<dbReference type="RefSeq" id="WP_073374837.1">
    <property type="nucleotide sequence ID" value="NZ_FQXS01000007.1"/>
</dbReference>
<evidence type="ECO:0000259" key="4">
    <source>
        <dbReference type="Pfam" id="PF19040"/>
    </source>
</evidence>
<feature type="domain" description="SGNH" evidence="4">
    <location>
        <begin position="441"/>
        <end position="694"/>
    </location>
</feature>
<feature type="domain" description="Acyltransferase 3" evidence="3">
    <location>
        <begin position="23"/>
        <end position="376"/>
    </location>
</feature>
<evidence type="ECO:0000259" key="3">
    <source>
        <dbReference type="Pfam" id="PF01757"/>
    </source>
</evidence>
<feature type="transmembrane region" description="Helical" evidence="2">
    <location>
        <begin position="361"/>
        <end position="381"/>
    </location>
</feature>
<accession>A0A1M5V5X6</accession>
<feature type="transmembrane region" description="Helical" evidence="2">
    <location>
        <begin position="159"/>
        <end position="175"/>
    </location>
</feature>
<dbReference type="SUPFAM" id="SSF52266">
    <property type="entry name" value="SGNH hydrolase"/>
    <property type="match status" value="1"/>
</dbReference>
<dbReference type="PANTHER" id="PTHR23028">
    <property type="entry name" value="ACETYLTRANSFERASE"/>
    <property type="match status" value="1"/>
</dbReference>
<dbReference type="EMBL" id="FQXS01000007">
    <property type="protein sequence ID" value="SHH70631.1"/>
    <property type="molecule type" value="Genomic_DNA"/>
</dbReference>
<evidence type="ECO:0000313" key="6">
    <source>
        <dbReference type="Proteomes" id="UP000184139"/>
    </source>
</evidence>
<feature type="transmembrane region" description="Helical" evidence="2">
    <location>
        <begin position="89"/>
        <end position="109"/>
    </location>
</feature>
<feature type="transmembrane region" description="Helical" evidence="2">
    <location>
        <begin position="26"/>
        <end position="42"/>
    </location>
</feature>
<keyword evidence="2" id="KW-1133">Transmembrane helix</keyword>
<keyword evidence="6" id="KW-1185">Reference proteome</keyword>
<evidence type="ECO:0000256" key="1">
    <source>
        <dbReference type="SAM" id="MobiDB-lite"/>
    </source>
</evidence>
<sequence length="731" mass="81121">MIAAKRFSANLTTGSPRIGYRPDIDGLRAVAVLSVFCFHLYPQLLPGGFLGVDVFFVISGYLITLIILRENRQGAFSFAHFYARRVKRIFPALFVVLMLSAPVAIFLLVPDTYTNFMASARYAAAQLANFFFARKVGYFEEGFSGQPLLHTWSLGVEEQFYLCWPLLIFLCFYVLRRIGRATAAPDPALDAKPSSERGNGQAGKRARHTVLAVFVVLAALSFVACFVLAEAEPKLAFYMFYTRAWEFCIGGAVALRSAEQRAGVGTAAVAGVTGLLFLGYSFLFVGQTYLGRSFLQGGVLLPCIGAALVIYAGGRSGMINRLLVSTVVVGVGRISYSLYLYHWPVIIFYKIFSNSHEIGVVAAVAIVALSLALATLSYFFVEQPARKTGWSDRVVLLLALLVIIVFARGFKILEDNDQASWRITPYAATEVPAPARVPDSCEQKEKDGVTYLECGVSGRRQAPRVALVGDSHSAHYLPAVVSWAQQSGYDVTYLGVPGCPMLLGDVEIDSIIDDKHEQHCARALPFLQAEIVEDPAIKVVMIAQRFDLFYDGKGFLNTDRQIMFKGADGRIIVDHTTYFRERLIDTVERLRAAGKTPIILKQVPILGNINDCLWEPRLKRWLAQERSCTIDRGFIEKWQQESIDFVDQLSASLQIPSYDPFREIDSPLLDGTVIYANQDHLNPFGYQLLIPSFHREMDVVLASGDRTDSGVEGRNEQRDRPEKGEEHAAGD</sequence>
<feature type="compositionally biased region" description="Basic and acidic residues" evidence="1">
    <location>
        <begin position="705"/>
        <end position="731"/>
    </location>
</feature>
<dbReference type="AlphaFoldDB" id="A0A1M5V5X6"/>
<feature type="region of interest" description="Disordered" evidence="1">
    <location>
        <begin position="704"/>
        <end position="731"/>
    </location>
</feature>
<dbReference type="Pfam" id="PF01757">
    <property type="entry name" value="Acyl_transf_3"/>
    <property type="match status" value="1"/>
</dbReference>
<feature type="transmembrane region" description="Helical" evidence="2">
    <location>
        <begin position="393"/>
        <end position="410"/>
    </location>
</feature>
<evidence type="ECO:0000313" key="5">
    <source>
        <dbReference type="EMBL" id="SHH70631.1"/>
    </source>
</evidence>
<protein>
    <submittedName>
        <fullName evidence="5">Peptidoglycan/LPS O-acetylase OafA/YrhL, contains acyltransferase and SGNH-hydrolase domains</fullName>
    </submittedName>
</protein>